<evidence type="ECO:0000313" key="2">
    <source>
        <dbReference type="Proteomes" id="UP001163823"/>
    </source>
</evidence>
<organism evidence="1 2">
    <name type="scientific">Quillaja saponaria</name>
    <name type="common">Soap bark tree</name>
    <dbReference type="NCBI Taxonomy" id="32244"/>
    <lineage>
        <taxon>Eukaryota</taxon>
        <taxon>Viridiplantae</taxon>
        <taxon>Streptophyta</taxon>
        <taxon>Embryophyta</taxon>
        <taxon>Tracheophyta</taxon>
        <taxon>Spermatophyta</taxon>
        <taxon>Magnoliopsida</taxon>
        <taxon>eudicotyledons</taxon>
        <taxon>Gunneridae</taxon>
        <taxon>Pentapetalae</taxon>
        <taxon>rosids</taxon>
        <taxon>fabids</taxon>
        <taxon>Fabales</taxon>
        <taxon>Quillajaceae</taxon>
        <taxon>Quillaja</taxon>
    </lineage>
</organism>
<dbReference type="KEGG" id="qsa:O6P43_008792"/>
<keyword evidence="2" id="KW-1185">Reference proteome</keyword>
<dbReference type="Proteomes" id="UP001163823">
    <property type="component" value="Chromosome 4"/>
</dbReference>
<protein>
    <submittedName>
        <fullName evidence="1">Polycomb group protein EMBRYONIC FLOWER 2-like</fullName>
    </submittedName>
</protein>
<comment type="caution">
    <text evidence="1">The sequence shown here is derived from an EMBL/GenBank/DDBJ whole genome shotgun (WGS) entry which is preliminary data.</text>
</comment>
<dbReference type="AlphaFoldDB" id="A0AAD7M641"/>
<name>A0AAD7M641_QUISA</name>
<dbReference type="EMBL" id="JARAOO010000004">
    <property type="protein sequence ID" value="KAJ7970643.1"/>
    <property type="molecule type" value="Genomic_DNA"/>
</dbReference>
<gene>
    <name evidence="1" type="ORF">O6P43_008792</name>
</gene>
<sequence length="71" mass="8024">MCRLDSRVQLSAEEALAAEESLSIYCKPVELYNILRRHVIRNDTNDNFIVTVCNGKSDCVSSLHLSCKTCF</sequence>
<evidence type="ECO:0000313" key="1">
    <source>
        <dbReference type="EMBL" id="KAJ7970643.1"/>
    </source>
</evidence>
<accession>A0AAD7M641</accession>
<reference evidence="1" key="1">
    <citation type="journal article" date="2023" name="Science">
        <title>Elucidation of the pathway for biosynthesis of saponin adjuvants from the soapbark tree.</title>
        <authorList>
            <person name="Reed J."/>
            <person name="Orme A."/>
            <person name="El-Demerdash A."/>
            <person name="Owen C."/>
            <person name="Martin L.B.B."/>
            <person name="Misra R.C."/>
            <person name="Kikuchi S."/>
            <person name="Rejzek M."/>
            <person name="Martin A.C."/>
            <person name="Harkess A."/>
            <person name="Leebens-Mack J."/>
            <person name="Louveau T."/>
            <person name="Stephenson M.J."/>
            <person name="Osbourn A."/>
        </authorList>
    </citation>
    <scope>NUCLEOTIDE SEQUENCE</scope>
    <source>
        <strain evidence="1">S10</strain>
    </source>
</reference>
<proteinExistence type="predicted"/>